<comment type="caution">
    <text evidence="3">The sequence shown here is derived from an EMBL/GenBank/DDBJ whole genome shotgun (WGS) entry which is preliminary data.</text>
</comment>
<dbReference type="EMBL" id="JACHID010000004">
    <property type="protein sequence ID" value="MBB5021500.1"/>
    <property type="molecule type" value="Genomic_DNA"/>
</dbReference>
<proteinExistence type="inferred from homology"/>
<name>A0A7W7Y3P3_9BACT</name>
<evidence type="ECO:0000313" key="4">
    <source>
        <dbReference type="Proteomes" id="UP000528322"/>
    </source>
</evidence>
<gene>
    <name evidence="3" type="ORF">HNR37_000812</name>
</gene>
<dbReference type="InterPro" id="IPR005545">
    <property type="entry name" value="YCII"/>
</dbReference>
<dbReference type="Gene3D" id="3.30.70.1060">
    <property type="entry name" value="Dimeric alpha+beta barrel"/>
    <property type="match status" value="1"/>
</dbReference>
<sequence>MVVFMAKDKADSAHIRQRNRQSHVERLKKFHKEGLIAFAGPLKDDSDENMIGSLILFQTNSPDLVREIMDEDPYTRAGLFDSVTIHRVDKVLTTPL</sequence>
<organism evidence="3 4">
    <name type="scientific">Desulfurispira natronophila</name>
    <dbReference type="NCBI Taxonomy" id="682562"/>
    <lineage>
        <taxon>Bacteria</taxon>
        <taxon>Pseudomonadati</taxon>
        <taxon>Chrysiogenota</taxon>
        <taxon>Chrysiogenia</taxon>
        <taxon>Chrysiogenales</taxon>
        <taxon>Chrysiogenaceae</taxon>
        <taxon>Desulfurispira</taxon>
    </lineage>
</organism>
<dbReference type="InterPro" id="IPR051807">
    <property type="entry name" value="Sec-metab_biosynth-assoc"/>
</dbReference>
<comment type="similarity">
    <text evidence="1">Belongs to the YciI family.</text>
</comment>
<dbReference type="SUPFAM" id="SSF54909">
    <property type="entry name" value="Dimeric alpha+beta barrel"/>
    <property type="match status" value="1"/>
</dbReference>
<keyword evidence="4" id="KW-1185">Reference proteome</keyword>
<accession>A0A7W7Y3P3</accession>
<dbReference type="Pfam" id="PF03795">
    <property type="entry name" value="YCII"/>
    <property type="match status" value="1"/>
</dbReference>
<evidence type="ECO:0000256" key="1">
    <source>
        <dbReference type="ARBA" id="ARBA00007689"/>
    </source>
</evidence>
<evidence type="ECO:0000259" key="2">
    <source>
        <dbReference type="Pfam" id="PF03795"/>
    </source>
</evidence>
<dbReference type="Proteomes" id="UP000528322">
    <property type="component" value="Unassembled WGS sequence"/>
</dbReference>
<dbReference type="InterPro" id="IPR011008">
    <property type="entry name" value="Dimeric_a/b-barrel"/>
</dbReference>
<dbReference type="AlphaFoldDB" id="A0A7W7Y3P3"/>
<dbReference type="RefSeq" id="WP_183730311.1">
    <property type="nucleotide sequence ID" value="NZ_JACHID010000004.1"/>
</dbReference>
<reference evidence="3 4" key="1">
    <citation type="submission" date="2020-08" db="EMBL/GenBank/DDBJ databases">
        <title>Genomic Encyclopedia of Type Strains, Phase IV (KMG-IV): sequencing the most valuable type-strain genomes for metagenomic binning, comparative biology and taxonomic classification.</title>
        <authorList>
            <person name="Goeker M."/>
        </authorList>
    </citation>
    <scope>NUCLEOTIDE SEQUENCE [LARGE SCALE GENOMIC DNA]</scope>
    <source>
        <strain evidence="3 4">DSM 22071</strain>
    </source>
</reference>
<feature type="domain" description="YCII-related" evidence="2">
    <location>
        <begin position="2"/>
        <end position="87"/>
    </location>
</feature>
<evidence type="ECO:0000313" key="3">
    <source>
        <dbReference type="EMBL" id="MBB5021500.1"/>
    </source>
</evidence>
<dbReference type="PANTHER" id="PTHR33606:SF3">
    <property type="entry name" value="PROTEIN YCII"/>
    <property type="match status" value="1"/>
</dbReference>
<dbReference type="PANTHER" id="PTHR33606">
    <property type="entry name" value="PROTEIN YCII"/>
    <property type="match status" value="1"/>
</dbReference>
<protein>
    <recommendedName>
        <fullName evidence="2">YCII-related domain-containing protein</fullName>
    </recommendedName>
</protein>